<evidence type="ECO:0000259" key="5">
    <source>
        <dbReference type="PROSITE" id="PS51722"/>
    </source>
</evidence>
<feature type="domain" description="Tr-type G" evidence="5">
    <location>
        <begin position="1"/>
        <end position="167"/>
    </location>
</feature>
<proteinExistence type="predicted"/>
<dbReference type="SUPFAM" id="SSF50447">
    <property type="entry name" value="Translation proteins"/>
    <property type="match status" value="1"/>
</dbReference>
<evidence type="ECO:0000256" key="4">
    <source>
        <dbReference type="ARBA" id="ARBA00023134"/>
    </source>
</evidence>
<keyword evidence="7" id="KW-1185">Reference proteome</keyword>
<dbReference type="InterPro" id="IPR004535">
    <property type="entry name" value="Transl_elong_SelB"/>
</dbReference>
<evidence type="ECO:0000256" key="3">
    <source>
        <dbReference type="ARBA" id="ARBA00022917"/>
    </source>
</evidence>
<dbReference type="InterPro" id="IPR015191">
    <property type="entry name" value="SelB_WHD4"/>
</dbReference>
<comment type="subcellular location">
    <subcellularLocation>
        <location evidence="1">Cytoplasm</location>
    </subcellularLocation>
</comment>
<dbReference type="InterPro" id="IPR036388">
    <property type="entry name" value="WH-like_DNA-bd_sf"/>
</dbReference>
<dbReference type="Gene3D" id="2.40.30.10">
    <property type="entry name" value="Translation factors"/>
    <property type="match status" value="1"/>
</dbReference>
<dbReference type="EMBL" id="JAFDVD010000028">
    <property type="protein sequence ID" value="MBM6402584.1"/>
    <property type="molecule type" value="Genomic_DNA"/>
</dbReference>
<organism evidence="6 7">
    <name type="scientific">Phycicoccus sonneratiae</name>
    <dbReference type="NCBI Taxonomy" id="2807628"/>
    <lineage>
        <taxon>Bacteria</taxon>
        <taxon>Bacillati</taxon>
        <taxon>Actinomycetota</taxon>
        <taxon>Actinomycetes</taxon>
        <taxon>Micrococcales</taxon>
        <taxon>Intrasporangiaceae</taxon>
        <taxon>Phycicoccus</taxon>
    </lineage>
</organism>
<reference evidence="6" key="1">
    <citation type="submission" date="2021-02" db="EMBL/GenBank/DDBJ databases">
        <title>Phycicoccus sp. MQZ13P-5T, whole genome shotgun sequence.</title>
        <authorList>
            <person name="Tuo L."/>
        </authorList>
    </citation>
    <scope>NUCLEOTIDE SEQUENCE</scope>
    <source>
        <strain evidence="6">MQZ13P-5</strain>
    </source>
</reference>
<dbReference type="Gene3D" id="1.10.10.10">
    <property type="entry name" value="Winged helix-like DNA-binding domain superfamily/Winged helix DNA-binding domain"/>
    <property type="match status" value="1"/>
</dbReference>
<dbReference type="GO" id="GO:0003746">
    <property type="term" value="F:translation elongation factor activity"/>
    <property type="evidence" value="ECO:0007669"/>
    <property type="project" value="UniProtKB-KW"/>
</dbReference>
<dbReference type="CDD" id="cd04171">
    <property type="entry name" value="SelB"/>
    <property type="match status" value="1"/>
</dbReference>
<dbReference type="Pfam" id="PF25461">
    <property type="entry name" value="Beta-barrel_SelB"/>
    <property type="match status" value="1"/>
</dbReference>
<dbReference type="Proteomes" id="UP001430172">
    <property type="component" value="Unassembled WGS sequence"/>
</dbReference>
<keyword evidence="3" id="KW-0648">Protein biosynthesis</keyword>
<evidence type="ECO:0000313" key="7">
    <source>
        <dbReference type="Proteomes" id="UP001430172"/>
    </source>
</evidence>
<dbReference type="InterPro" id="IPR057335">
    <property type="entry name" value="Beta-barrel_SelB"/>
</dbReference>
<dbReference type="SUPFAM" id="SSF52540">
    <property type="entry name" value="P-loop containing nucleoside triphosphate hydrolases"/>
    <property type="match status" value="1"/>
</dbReference>
<dbReference type="PROSITE" id="PS51722">
    <property type="entry name" value="G_TR_2"/>
    <property type="match status" value="1"/>
</dbReference>
<dbReference type="Pfam" id="PF00009">
    <property type="entry name" value="GTP_EFTU"/>
    <property type="match status" value="1"/>
</dbReference>
<evidence type="ECO:0000313" key="6">
    <source>
        <dbReference type="EMBL" id="MBM6402584.1"/>
    </source>
</evidence>
<keyword evidence="4" id="KW-0342">GTP-binding</keyword>
<sequence length="580" mass="60708">MLVVATAGHVDHGKSALVRALTGTEPDRLAEERRRGLTIELGHVWTTLPSGRRLAVVDVPGHADYVRTMLAGVVPLRTVLLVVAADEGWSAQTAEHVAALDALGIRRGLVVVTKTDLADPAPVAADVRARLAGTSLAGLDVLPVSARTGDGMDALRAALDRPDEAPAVEERRARLWVDRVFTVRGAGTVVTGTLASGRLATSDAVLVGGRPSRIRRLESLGSVVDEALAPARVAVNLRDLGADALHRGEALVHPDAWWPTRLADAATDRDTDPPTHAVLHVGSAAVPVRVRPLGPRLLRLALDAEVPLSVGDRAVLRDPGRRQVVGGATVLDPDPPALRGRGSAARRAADLADDPTGLGGAVRRRGVLAVDDARRLGLTVEPAAGVVAVGEHLVDEGFLDRLAGSLRDGAEEARRADPTDAGPPLAALARAHAVPDAVVRAAAARAGLDTTAGRAAPAGHPDLGPHEAAVRALEARLAADPFDAPTRPELADLGLDDRVLAAAVRADRLVRPAPDVVLRPGALDEAAERLLALDPPWTLAEARETLATSRRVALAVCTALDARRVTRRLPDGRREPRTPR</sequence>
<evidence type="ECO:0000256" key="2">
    <source>
        <dbReference type="ARBA" id="ARBA00022490"/>
    </source>
</evidence>
<dbReference type="PANTHER" id="PTHR43721">
    <property type="entry name" value="ELONGATION FACTOR TU-RELATED"/>
    <property type="match status" value="1"/>
</dbReference>
<keyword evidence="6" id="KW-0251">Elongation factor</keyword>
<dbReference type="InterPro" id="IPR000795">
    <property type="entry name" value="T_Tr_GTP-bd_dom"/>
</dbReference>
<keyword evidence="4" id="KW-0547">Nucleotide-binding</keyword>
<protein>
    <submittedName>
        <fullName evidence="6">Selenocysteine-specific translation elongation factor</fullName>
    </submittedName>
</protein>
<dbReference type="NCBIfam" id="TIGR00475">
    <property type="entry name" value="selB"/>
    <property type="match status" value="1"/>
</dbReference>
<keyword evidence="2" id="KW-0963">Cytoplasm</keyword>
<dbReference type="Gene3D" id="3.40.50.300">
    <property type="entry name" value="P-loop containing nucleotide triphosphate hydrolases"/>
    <property type="match status" value="1"/>
</dbReference>
<evidence type="ECO:0000256" key="1">
    <source>
        <dbReference type="ARBA" id="ARBA00004496"/>
    </source>
</evidence>
<gene>
    <name evidence="6" type="primary">selB</name>
    <name evidence="6" type="ORF">JQN70_19495</name>
</gene>
<dbReference type="InterPro" id="IPR027417">
    <property type="entry name" value="P-loop_NTPase"/>
</dbReference>
<dbReference type="RefSeq" id="WP_204133055.1">
    <property type="nucleotide sequence ID" value="NZ_JAFDVD010000028.1"/>
</dbReference>
<dbReference type="InterPro" id="IPR009000">
    <property type="entry name" value="Transl_B-barrel_sf"/>
</dbReference>
<dbReference type="PANTHER" id="PTHR43721:SF22">
    <property type="entry name" value="ELONGATION FACTOR TU, MITOCHONDRIAL"/>
    <property type="match status" value="1"/>
</dbReference>
<accession>A0ABS2CRS3</accession>
<name>A0ABS2CRS3_9MICO</name>
<dbReference type="Pfam" id="PF09107">
    <property type="entry name" value="WHD_3rd_SelB"/>
    <property type="match status" value="1"/>
</dbReference>
<dbReference type="InterPro" id="IPR050055">
    <property type="entry name" value="EF-Tu_GTPase"/>
</dbReference>
<comment type="caution">
    <text evidence="6">The sequence shown here is derived from an EMBL/GenBank/DDBJ whole genome shotgun (WGS) entry which is preliminary data.</text>
</comment>